<dbReference type="InParanoid" id="C1GK31"/>
<dbReference type="GeneID" id="22586080"/>
<organism evidence="1 2">
    <name type="scientific">Paracoccidioides brasiliensis (strain Pb18)</name>
    <dbReference type="NCBI Taxonomy" id="502780"/>
    <lineage>
        <taxon>Eukaryota</taxon>
        <taxon>Fungi</taxon>
        <taxon>Dikarya</taxon>
        <taxon>Ascomycota</taxon>
        <taxon>Pezizomycotina</taxon>
        <taxon>Eurotiomycetes</taxon>
        <taxon>Eurotiomycetidae</taxon>
        <taxon>Onygenales</taxon>
        <taxon>Ajellomycetaceae</taxon>
        <taxon>Paracoccidioides</taxon>
    </lineage>
</organism>
<dbReference type="EMBL" id="KN275968">
    <property type="protein sequence ID" value="EEH42797.2"/>
    <property type="molecule type" value="Genomic_DNA"/>
</dbReference>
<evidence type="ECO:0000313" key="1">
    <source>
        <dbReference type="EMBL" id="EEH42797.2"/>
    </source>
</evidence>
<gene>
    <name evidence="1" type="ORF">PADG_07617</name>
</gene>
<dbReference type="HOGENOM" id="CLU_2688479_0_0_1"/>
<dbReference type="VEuPathDB" id="FungiDB:PADG_07617"/>
<sequence>MNLINLDDVRFDEGTERVEQKEVDLPIYSLLEECSSRVPNSHRHSRKIRIGIQSLKDPGGAWEVRDQPEVTELTESIHIQECEHVIE</sequence>
<accession>C1GK31</accession>
<protein>
    <submittedName>
        <fullName evidence="1">Uncharacterized protein</fullName>
    </submittedName>
</protein>
<evidence type="ECO:0000313" key="2">
    <source>
        <dbReference type="Proteomes" id="UP000001628"/>
    </source>
</evidence>
<reference evidence="1 2" key="1">
    <citation type="journal article" date="2011" name="PLoS Genet.">
        <title>Comparative genomic analysis of human fungal pathogens causing paracoccidioidomycosis.</title>
        <authorList>
            <person name="Desjardins C.A."/>
            <person name="Champion M.D."/>
            <person name="Holder J.W."/>
            <person name="Muszewska A."/>
            <person name="Goldberg J."/>
            <person name="Bailao A.M."/>
            <person name="Brigido M.M."/>
            <person name="Ferreira M.E."/>
            <person name="Garcia A.M."/>
            <person name="Grynberg M."/>
            <person name="Gujja S."/>
            <person name="Heiman D.I."/>
            <person name="Henn M.R."/>
            <person name="Kodira C.D."/>
            <person name="Leon-Narvaez H."/>
            <person name="Longo L.V."/>
            <person name="Ma L.J."/>
            <person name="Malavazi I."/>
            <person name="Matsuo A.L."/>
            <person name="Morais F.V."/>
            <person name="Pereira M."/>
            <person name="Rodriguez-Brito S."/>
            <person name="Sakthikumar S."/>
            <person name="Salem-Izacc S.M."/>
            <person name="Sykes S.M."/>
            <person name="Teixeira M.M."/>
            <person name="Vallejo M.C."/>
            <person name="Walter M.E."/>
            <person name="Yandava C."/>
            <person name="Young S."/>
            <person name="Zeng Q."/>
            <person name="Zucker J."/>
            <person name="Felipe M.S."/>
            <person name="Goldman G.H."/>
            <person name="Haas B.J."/>
            <person name="McEwen J.G."/>
            <person name="Nino-Vega G."/>
            <person name="Puccia R."/>
            <person name="San-Blas G."/>
            <person name="Soares C.M."/>
            <person name="Birren B.W."/>
            <person name="Cuomo C.A."/>
        </authorList>
    </citation>
    <scope>NUCLEOTIDE SEQUENCE [LARGE SCALE GENOMIC DNA]</scope>
    <source>
        <strain evidence="1 2">Pb18</strain>
    </source>
</reference>
<dbReference type="AlphaFoldDB" id="C1GK31"/>
<proteinExistence type="predicted"/>
<keyword evidence="2" id="KW-1185">Reference proteome</keyword>
<dbReference type="KEGG" id="pbn:PADG_07617"/>
<dbReference type="Proteomes" id="UP000001628">
    <property type="component" value="Unassembled WGS sequence"/>
</dbReference>
<dbReference type="RefSeq" id="XP_010762978.1">
    <property type="nucleotide sequence ID" value="XM_010764676.1"/>
</dbReference>
<name>C1GK31_PARBD</name>